<gene>
    <name evidence="2" type="ORF">ERS008476_02765</name>
</gene>
<keyword evidence="1" id="KW-0472">Membrane</keyword>
<evidence type="ECO:0000313" key="2">
    <source>
        <dbReference type="EMBL" id="CRY55759.1"/>
    </source>
</evidence>
<accession>A0A0H5LX68</accession>
<name>A0A0H5LX68_YERIN</name>
<sequence>MKKEKHEKSLWMILTIAAFIYLFIPPYLMAYFFMSFNLTPFNIASLPHFNPFKVERGIPLSQTFVYLLVIWLIVNIVISAFAAFVYYIFFQSNENE</sequence>
<dbReference type="EMBL" id="CWJI01000008">
    <property type="protein sequence ID" value="CRY55759.1"/>
    <property type="molecule type" value="Genomic_DNA"/>
</dbReference>
<dbReference type="AlphaFoldDB" id="A0A0H5LX68"/>
<feature type="transmembrane region" description="Helical" evidence="1">
    <location>
        <begin position="12"/>
        <end position="34"/>
    </location>
</feature>
<keyword evidence="1" id="KW-0812">Transmembrane</keyword>
<evidence type="ECO:0000256" key="1">
    <source>
        <dbReference type="SAM" id="Phobius"/>
    </source>
</evidence>
<feature type="transmembrane region" description="Helical" evidence="1">
    <location>
        <begin position="64"/>
        <end position="89"/>
    </location>
</feature>
<proteinExistence type="predicted"/>
<reference evidence="3" key="1">
    <citation type="submission" date="2015-03" db="EMBL/GenBank/DDBJ databases">
        <authorList>
            <consortium name="Pathogen Informatics"/>
        </authorList>
    </citation>
    <scope>NUCLEOTIDE SEQUENCE [LARGE SCALE GENOMIC DNA]</scope>
    <source>
        <strain evidence="3">R148</strain>
    </source>
</reference>
<evidence type="ECO:0000313" key="3">
    <source>
        <dbReference type="Proteomes" id="UP000043316"/>
    </source>
</evidence>
<dbReference type="Proteomes" id="UP000043316">
    <property type="component" value="Unassembled WGS sequence"/>
</dbReference>
<dbReference type="RefSeq" id="WP_053009833.1">
    <property type="nucleotide sequence ID" value="NZ_CWJI01000008.1"/>
</dbReference>
<protein>
    <submittedName>
        <fullName evidence="2">Uncharacterized protein</fullName>
    </submittedName>
</protein>
<organism evidence="2 3">
    <name type="scientific">Yersinia intermedia</name>
    <dbReference type="NCBI Taxonomy" id="631"/>
    <lineage>
        <taxon>Bacteria</taxon>
        <taxon>Pseudomonadati</taxon>
        <taxon>Pseudomonadota</taxon>
        <taxon>Gammaproteobacteria</taxon>
        <taxon>Enterobacterales</taxon>
        <taxon>Yersiniaceae</taxon>
        <taxon>Yersinia</taxon>
    </lineage>
</organism>
<keyword evidence="1" id="KW-1133">Transmembrane helix</keyword>